<dbReference type="Pfam" id="PF00225">
    <property type="entry name" value="Kinesin"/>
    <property type="match status" value="1"/>
</dbReference>
<dbReference type="EMBL" id="BSXW01000975">
    <property type="protein sequence ID" value="GMF32307.1"/>
    <property type="molecule type" value="Genomic_DNA"/>
</dbReference>
<feature type="domain" description="Kinesin motor" evidence="2">
    <location>
        <begin position="4"/>
        <end position="120"/>
    </location>
</feature>
<gene>
    <name evidence="3" type="ORF">Plil01_001381900</name>
</gene>
<dbReference type="GO" id="GO:0003777">
    <property type="term" value="F:microtubule motor activity"/>
    <property type="evidence" value="ECO:0007669"/>
    <property type="project" value="InterPro"/>
</dbReference>
<dbReference type="OrthoDB" id="62798at2759"/>
<dbReference type="GO" id="GO:0005524">
    <property type="term" value="F:ATP binding"/>
    <property type="evidence" value="ECO:0007669"/>
    <property type="project" value="UniProtKB-UniRule"/>
</dbReference>
<dbReference type="GO" id="GO:0008017">
    <property type="term" value="F:microtubule binding"/>
    <property type="evidence" value="ECO:0007669"/>
    <property type="project" value="InterPro"/>
</dbReference>
<sequence>MSVSIKVSVRCRPFTCDDKLGVVMTQNGEEEGDVELINSTYSTTRFPFSYAWWSAYGYKRHIQGDSLPADNMTLVDQQMAYESVGLKIKSDLMGGNAVVLFAYGLSGSGKTFTVFGVCSF</sequence>
<accession>A0A9W6X660</accession>
<dbReference type="InterPro" id="IPR036961">
    <property type="entry name" value="Kinesin_motor_dom_sf"/>
</dbReference>
<evidence type="ECO:0000313" key="3">
    <source>
        <dbReference type="EMBL" id="GMF32307.1"/>
    </source>
</evidence>
<keyword evidence="1" id="KW-0067">ATP-binding</keyword>
<feature type="binding site" evidence="1">
    <location>
        <begin position="104"/>
        <end position="111"/>
    </location>
    <ligand>
        <name>ATP</name>
        <dbReference type="ChEBI" id="CHEBI:30616"/>
    </ligand>
</feature>
<dbReference type="SUPFAM" id="SSF52540">
    <property type="entry name" value="P-loop containing nucleoside triphosphate hydrolases"/>
    <property type="match status" value="1"/>
</dbReference>
<keyword evidence="1" id="KW-0547">Nucleotide-binding</keyword>
<dbReference type="Proteomes" id="UP001165083">
    <property type="component" value="Unassembled WGS sequence"/>
</dbReference>
<dbReference type="InterPro" id="IPR001752">
    <property type="entry name" value="Kinesin_motor_dom"/>
</dbReference>
<dbReference type="GO" id="GO:0007018">
    <property type="term" value="P:microtubule-based movement"/>
    <property type="evidence" value="ECO:0007669"/>
    <property type="project" value="InterPro"/>
</dbReference>
<protein>
    <submittedName>
        <fullName evidence="3">Unnamed protein product</fullName>
    </submittedName>
</protein>
<proteinExistence type="inferred from homology"/>
<dbReference type="Gene3D" id="3.40.850.10">
    <property type="entry name" value="Kinesin motor domain"/>
    <property type="match status" value="1"/>
</dbReference>
<comment type="caution">
    <text evidence="3">The sequence shown here is derived from an EMBL/GenBank/DDBJ whole genome shotgun (WGS) entry which is preliminary data.</text>
</comment>
<comment type="similarity">
    <text evidence="1">Belongs to the TRAFAC class myosin-kinesin ATPase superfamily. Kinesin family.</text>
</comment>
<evidence type="ECO:0000256" key="1">
    <source>
        <dbReference type="PROSITE-ProRule" id="PRU00283"/>
    </source>
</evidence>
<keyword evidence="4" id="KW-1185">Reference proteome</keyword>
<dbReference type="InterPro" id="IPR027417">
    <property type="entry name" value="P-loop_NTPase"/>
</dbReference>
<evidence type="ECO:0000313" key="4">
    <source>
        <dbReference type="Proteomes" id="UP001165083"/>
    </source>
</evidence>
<name>A0A9W6X660_9STRA</name>
<dbReference type="PROSITE" id="PS50067">
    <property type="entry name" value="KINESIN_MOTOR_2"/>
    <property type="match status" value="1"/>
</dbReference>
<organism evidence="3 4">
    <name type="scientific">Phytophthora lilii</name>
    <dbReference type="NCBI Taxonomy" id="2077276"/>
    <lineage>
        <taxon>Eukaryota</taxon>
        <taxon>Sar</taxon>
        <taxon>Stramenopiles</taxon>
        <taxon>Oomycota</taxon>
        <taxon>Peronosporomycetes</taxon>
        <taxon>Peronosporales</taxon>
        <taxon>Peronosporaceae</taxon>
        <taxon>Phytophthora</taxon>
    </lineage>
</organism>
<dbReference type="AlphaFoldDB" id="A0A9W6X660"/>
<evidence type="ECO:0000259" key="2">
    <source>
        <dbReference type="PROSITE" id="PS50067"/>
    </source>
</evidence>
<keyword evidence="1" id="KW-0505">Motor protein</keyword>
<reference evidence="3" key="1">
    <citation type="submission" date="2023-04" db="EMBL/GenBank/DDBJ databases">
        <title>Phytophthora lilii NBRC 32176.</title>
        <authorList>
            <person name="Ichikawa N."/>
            <person name="Sato H."/>
            <person name="Tonouchi N."/>
        </authorList>
    </citation>
    <scope>NUCLEOTIDE SEQUENCE</scope>
    <source>
        <strain evidence="3">NBRC 32176</strain>
    </source>
</reference>